<dbReference type="GO" id="GO:0009734">
    <property type="term" value="P:auxin-activated signaling pathway"/>
    <property type="evidence" value="ECO:0007669"/>
    <property type="project" value="UniProtKB-UniRule"/>
</dbReference>
<comment type="similarity">
    <text evidence="2 8">Belongs to the Aux/IAA family.</text>
</comment>
<evidence type="ECO:0000256" key="4">
    <source>
        <dbReference type="ARBA" id="ARBA00023015"/>
    </source>
</evidence>
<dbReference type="AlphaFoldDB" id="A0A5N6LVL5"/>
<dbReference type="PANTHER" id="PTHR31734:SF265">
    <property type="entry name" value="AUXIN-RESPONSIVE PROTEIN"/>
    <property type="match status" value="1"/>
</dbReference>
<dbReference type="EMBL" id="SZYD01000018">
    <property type="protein sequence ID" value="KAD2805654.1"/>
    <property type="molecule type" value="Genomic_DNA"/>
</dbReference>
<keyword evidence="5 8" id="KW-0804">Transcription</keyword>
<proteinExistence type="inferred from homology"/>
<sequence length="647" mass="71518">MTPPLLDAEGDGRGNMSVMTSASTMESVFPKNPGLTERNYLGLSDCSSVDSSAVSEISEVKRNNLNLKATELRLGLPGSQSPRRDSDIELASSACLDEKQLFPLLPSKDGICSGSQKIIVSGNKRGFSDTVDEGNWMFGSSVTGSDASKTLIQGKFTSDASVNGNISSGAQSAIIKDATSKVLPQEQTHATYGASLNKVNASNPPAAKAQVVGWPPVRSFRKNILATNSKNNDEVDGKPGPSALFVKVSMDGAPYLRKVDLRSYTTYQQLSSALEKMFSCFTIGQCGSQGATGRENLSESKLRDQLHGSEYVLSYEDKDGDWMLVGDVPWDSKSHGEIKEQKLTSLLVGVQLCFDANGLWSATIKAIHNVSFGEVGNLGKISFGGTWASIIKTGKGLNEDGRRISSVIRRQVGDGSNTLFWKHAWFGHIPFKNIFPSIYSIETQKDCTVAQRIKKEAGGNVSFNWEWNRVFKNECDAWIWNGDAKNQFSTRSCRDWIDDFYGDAPVSNISGLNGFHPRCSLCLAEDEDGEHLLFMCQFAQEVRRRISWWAGIDFVYSGSIQNILCSLRDGSEVGLKRKIKMLLAASTIWCLWLCRNSWSFHRIRKSIDCLVEDIKLQTFTWAEQRGNKISTDWEKWVVNPWEGISKI</sequence>
<dbReference type="PANTHER" id="PTHR31734">
    <property type="entry name" value="AUXIN-RESPONSIVE PROTEIN IAA17"/>
    <property type="match status" value="1"/>
</dbReference>
<keyword evidence="7 8" id="KW-0927">Auxin signaling pathway</keyword>
<evidence type="ECO:0000313" key="11">
    <source>
        <dbReference type="Proteomes" id="UP000326396"/>
    </source>
</evidence>
<feature type="domain" description="PB1" evidence="9">
    <location>
        <begin position="243"/>
        <end position="348"/>
    </location>
</feature>
<keyword evidence="3 8" id="KW-0678">Repressor</keyword>
<evidence type="ECO:0000256" key="5">
    <source>
        <dbReference type="ARBA" id="ARBA00023163"/>
    </source>
</evidence>
<dbReference type="InterPro" id="IPR033389">
    <property type="entry name" value="AUX/IAA_dom"/>
</dbReference>
<dbReference type="SUPFAM" id="SSF54277">
    <property type="entry name" value="CAD &amp; PB1 domains"/>
    <property type="match status" value="1"/>
</dbReference>
<evidence type="ECO:0000256" key="7">
    <source>
        <dbReference type="ARBA" id="ARBA00023294"/>
    </source>
</evidence>
<dbReference type="Gene3D" id="3.10.20.90">
    <property type="entry name" value="Phosphatidylinositol 3-kinase Catalytic Subunit, Chain A, domain 1"/>
    <property type="match status" value="1"/>
</dbReference>
<evidence type="ECO:0000256" key="6">
    <source>
        <dbReference type="ARBA" id="ARBA00023242"/>
    </source>
</evidence>
<protein>
    <recommendedName>
        <fullName evidence="8">Auxin-responsive protein</fullName>
    </recommendedName>
</protein>
<dbReference type="OrthoDB" id="7848332at2759"/>
<evidence type="ECO:0000256" key="2">
    <source>
        <dbReference type="ARBA" id="ARBA00006728"/>
    </source>
</evidence>
<dbReference type="InterPro" id="IPR053793">
    <property type="entry name" value="PB1-like"/>
</dbReference>
<dbReference type="Pfam" id="PF02309">
    <property type="entry name" value="AUX_IAA"/>
    <property type="match status" value="1"/>
</dbReference>
<evidence type="ECO:0000256" key="1">
    <source>
        <dbReference type="ARBA" id="ARBA00004123"/>
    </source>
</evidence>
<comment type="function">
    <text evidence="8">Aux/IAA proteins are short-lived transcriptional factors that function as repressors of early auxin response genes at low auxin concentrations.</text>
</comment>
<evidence type="ECO:0000313" key="10">
    <source>
        <dbReference type="EMBL" id="KAD2805654.1"/>
    </source>
</evidence>
<evidence type="ECO:0000256" key="3">
    <source>
        <dbReference type="ARBA" id="ARBA00022491"/>
    </source>
</evidence>
<gene>
    <name evidence="10" type="ORF">E3N88_39031</name>
</gene>
<dbReference type="InterPro" id="IPR003311">
    <property type="entry name" value="AUX_IAA"/>
</dbReference>
<keyword evidence="6 8" id="KW-0539">Nucleus</keyword>
<name>A0A5N6LVL5_9ASTR</name>
<keyword evidence="11" id="KW-1185">Reference proteome</keyword>
<keyword evidence="4 8" id="KW-0805">Transcription regulation</keyword>
<accession>A0A5N6LVL5</accession>
<comment type="caution">
    <text evidence="10">The sequence shown here is derived from an EMBL/GenBank/DDBJ whole genome shotgun (WGS) entry which is preliminary data.</text>
</comment>
<comment type="subcellular location">
    <subcellularLocation>
        <location evidence="1 8">Nucleus</location>
    </subcellularLocation>
</comment>
<comment type="subunit">
    <text evidence="8">Homodimers and heterodimers.</text>
</comment>
<organism evidence="10 11">
    <name type="scientific">Mikania micrantha</name>
    <name type="common">bitter vine</name>
    <dbReference type="NCBI Taxonomy" id="192012"/>
    <lineage>
        <taxon>Eukaryota</taxon>
        <taxon>Viridiplantae</taxon>
        <taxon>Streptophyta</taxon>
        <taxon>Embryophyta</taxon>
        <taxon>Tracheophyta</taxon>
        <taxon>Spermatophyta</taxon>
        <taxon>Magnoliopsida</taxon>
        <taxon>eudicotyledons</taxon>
        <taxon>Gunneridae</taxon>
        <taxon>Pentapetalae</taxon>
        <taxon>asterids</taxon>
        <taxon>campanulids</taxon>
        <taxon>Asterales</taxon>
        <taxon>Asteraceae</taxon>
        <taxon>Asteroideae</taxon>
        <taxon>Heliantheae alliance</taxon>
        <taxon>Eupatorieae</taxon>
        <taxon>Mikania</taxon>
    </lineage>
</organism>
<evidence type="ECO:0000259" key="9">
    <source>
        <dbReference type="PROSITE" id="PS51745"/>
    </source>
</evidence>
<evidence type="ECO:0000256" key="8">
    <source>
        <dbReference type="RuleBase" id="RU004549"/>
    </source>
</evidence>
<dbReference type="GO" id="GO:0006355">
    <property type="term" value="P:regulation of DNA-templated transcription"/>
    <property type="evidence" value="ECO:0007669"/>
    <property type="project" value="InterPro"/>
</dbReference>
<dbReference type="PROSITE" id="PS51745">
    <property type="entry name" value="PB1"/>
    <property type="match status" value="1"/>
</dbReference>
<dbReference type="GO" id="GO:0005634">
    <property type="term" value="C:nucleus"/>
    <property type="evidence" value="ECO:0007669"/>
    <property type="project" value="UniProtKB-SubCell"/>
</dbReference>
<reference evidence="10 11" key="1">
    <citation type="submission" date="2019-05" db="EMBL/GenBank/DDBJ databases">
        <title>Mikania micrantha, genome provides insights into the molecular mechanism of rapid growth.</title>
        <authorList>
            <person name="Liu B."/>
        </authorList>
    </citation>
    <scope>NUCLEOTIDE SEQUENCE [LARGE SCALE GENOMIC DNA]</scope>
    <source>
        <strain evidence="10">NLD-2019</strain>
        <tissue evidence="10">Leaf</tissue>
    </source>
</reference>
<dbReference type="Proteomes" id="UP000326396">
    <property type="component" value="Linkage Group LG8"/>
</dbReference>